<accession>A0A1G7U5Q3</accession>
<protein>
    <submittedName>
        <fullName evidence="1">Acetyltransferase (GNAT) domain-containing protein</fullName>
    </submittedName>
</protein>
<evidence type="ECO:0000313" key="2">
    <source>
        <dbReference type="Proteomes" id="UP000198656"/>
    </source>
</evidence>
<sequence>MWKSLKYQPENLPETIEMTREYYGDSWISDLQFLKWQYEDNPAGSAMIRLARDVESGQLAGQYVVIPMAFKAFNELIHGTLSLNTLTRQIYGGQGIFTGLAKAVYQDCAEEGSRFCYGFPNPNSYPGFLKKLGFTDLGRVPLLLRPLNTKALVKKKLGPVLAQLSWPFHQFYKVRNHSDARYVVYPLSDSDLSGIDAFWAKVQNKYPIIGVRDTNYLRWRYFDIPLRDYQVYGVRRQNSSELLGYIVGRCTEVADMSSGMIVDFLVDSEHPAAGRCLVNSLLRFFVENNMDLAGSLMLAHTEESRILKNNGFLTCPKSLEPQPFPVIYRKLGVTKDNNRVGENASDPFLQLNQWFLTMGDYDVI</sequence>
<gene>
    <name evidence="1" type="ORF">SAMN05443529_10322</name>
</gene>
<organism evidence="1 2">
    <name type="scientific">Desulfosporosinus hippei DSM 8344</name>
    <dbReference type="NCBI Taxonomy" id="1121419"/>
    <lineage>
        <taxon>Bacteria</taxon>
        <taxon>Bacillati</taxon>
        <taxon>Bacillota</taxon>
        <taxon>Clostridia</taxon>
        <taxon>Eubacteriales</taxon>
        <taxon>Desulfitobacteriaceae</taxon>
        <taxon>Desulfosporosinus</taxon>
    </lineage>
</organism>
<dbReference type="STRING" id="1121419.SAMN05443529_10322"/>
<dbReference type="Gene3D" id="3.40.630.30">
    <property type="match status" value="1"/>
</dbReference>
<reference evidence="2" key="1">
    <citation type="submission" date="2016-10" db="EMBL/GenBank/DDBJ databases">
        <authorList>
            <person name="Varghese N."/>
            <person name="Submissions S."/>
        </authorList>
    </citation>
    <scope>NUCLEOTIDE SEQUENCE [LARGE SCALE GENOMIC DNA]</scope>
    <source>
        <strain evidence="2">DSM 8344</strain>
    </source>
</reference>
<dbReference type="GO" id="GO:0016740">
    <property type="term" value="F:transferase activity"/>
    <property type="evidence" value="ECO:0007669"/>
    <property type="project" value="UniProtKB-KW"/>
</dbReference>
<dbReference type="AlphaFoldDB" id="A0A1G7U5Q3"/>
<keyword evidence="1" id="KW-0808">Transferase</keyword>
<dbReference type="SUPFAM" id="SSF55729">
    <property type="entry name" value="Acyl-CoA N-acyltransferases (Nat)"/>
    <property type="match status" value="1"/>
</dbReference>
<dbReference type="InterPro" id="IPR016181">
    <property type="entry name" value="Acyl_CoA_acyltransferase"/>
</dbReference>
<dbReference type="Proteomes" id="UP000198656">
    <property type="component" value="Unassembled WGS sequence"/>
</dbReference>
<dbReference type="Pfam" id="PF13527">
    <property type="entry name" value="Acetyltransf_9"/>
    <property type="match status" value="1"/>
</dbReference>
<keyword evidence="2" id="KW-1185">Reference proteome</keyword>
<proteinExistence type="predicted"/>
<dbReference type="RefSeq" id="WP_092330008.1">
    <property type="nucleotide sequence ID" value="NZ_FNCP01000003.1"/>
</dbReference>
<dbReference type="OrthoDB" id="5570877at2"/>
<dbReference type="EMBL" id="FNCP01000003">
    <property type="protein sequence ID" value="SDG42389.1"/>
    <property type="molecule type" value="Genomic_DNA"/>
</dbReference>
<evidence type="ECO:0000313" key="1">
    <source>
        <dbReference type="EMBL" id="SDG42389.1"/>
    </source>
</evidence>
<name>A0A1G7U5Q3_9FIRM</name>